<evidence type="ECO:0000256" key="1">
    <source>
        <dbReference type="ARBA" id="ARBA00022679"/>
    </source>
</evidence>
<dbReference type="HOGENOM" id="CLU_002088_1_0_1"/>
<dbReference type="AlphaFoldDB" id="A7T8S7"/>
<dbReference type="eggNOG" id="KOG0895">
    <property type="taxonomic scope" value="Eukaryota"/>
</dbReference>
<feature type="non-terminal residue" evidence="4">
    <location>
        <position position="180"/>
    </location>
</feature>
<dbReference type="InterPro" id="IPR000608">
    <property type="entry name" value="UBC"/>
</dbReference>
<dbReference type="STRING" id="45351.A7T8S7"/>
<dbReference type="Proteomes" id="UP000001593">
    <property type="component" value="Unassembled WGS sequence"/>
</dbReference>
<accession>A7T8S7</accession>
<reference evidence="4 5" key="1">
    <citation type="journal article" date="2007" name="Science">
        <title>Sea anemone genome reveals ancestral eumetazoan gene repertoire and genomic organization.</title>
        <authorList>
            <person name="Putnam N.H."/>
            <person name="Srivastava M."/>
            <person name="Hellsten U."/>
            <person name="Dirks B."/>
            <person name="Chapman J."/>
            <person name="Salamov A."/>
            <person name="Terry A."/>
            <person name="Shapiro H."/>
            <person name="Lindquist E."/>
            <person name="Kapitonov V.V."/>
            <person name="Jurka J."/>
            <person name="Genikhovich G."/>
            <person name="Grigoriev I.V."/>
            <person name="Lucas S.M."/>
            <person name="Steele R.E."/>
            <person name="Finnerty J.R."/>
            <person name="Technau U."/>
            <person name="Martindale M.Q."/>
            <person name="Rokhsar D.S."/>
        </authorList>
    </citation>
    <scope>NUCLEOTIDE SEQUENCE [LARGE SCALE GENOMIC DNA]</scope>
    <source>
        <strain evidence="5">CH2 X CH6</strain>
    </source>
</reference>
<dbReference type="InParanoid" id="A7T8S7"/>
<feature type="domain" description="UBC core" evidence="3">
    <location>
        <begin position="1"/>
        <end position="156"/>
    </location>
</feature>
<dbReference type="SUPFAM" id="SSF54495">
    <property type="entry name" value="UBC-like"/>
    <property type="match status" value="1"/>
</dbReference>
<keyword evidence="5" id="KW-1185">Reference proteome</keyword>
<evidence type="ECO:0000313" key="4">
    <source>
        <dbReference type="EMBL" id="EDO27608.1"/>
    </source>
</evidence>
<keyword evidence="2" id="KW-0833">Ubl conjugation pathway</keyword>
<dbReference type="GO" id="GO:0061631">
    <property type="term" value="F:ubiquitin conjugating enzyme activity"/>
    <property type="evidence" value="ECO:0000318"/>
    <property type="project" value="GO_Central"/>
</dbReference>
<dbReference type="PhylomeDB" id="A7T8S7"/>
<dbReference type="InterPro" id="IPR016135">
    <property type="entry name" value="UBQ-conjugating_enzyme/RWD"/>
</dbReference>
<dbReference type="GO" id="GO:0005829">
    <property type="term" value="C:cytosol"/>
    <property type="evidence" value="ECO:0007669"/>
    <property type="project" value="GOC"/>
</dbReference>
<dbReference type="PANTHER" id="PTHR46116:SF15">
    <property type="entry name" value="(E3-INDEPENDENT) E2 UBIQUITIN-CONJUGATING ENZYME"/>
    <property type="match status" value="1"/>
</dbReference>
<evidence type="ECO:0000259" key="3">
    <source>
        <dbReference type="PROSITE" id="PS50127"/>
    </source>
</evidence>
<dbReference type="PANTHER" id="PTHR46116">
    <property type="entry name" value="(E3-INDEPENDENT) E2 UBIQUITIN-CONJUGATING ENZYME"/>
    <property type="match status" value="1"/>
</dbReference>
<dbReference type="GO" id="GO:0042147">
    <property type="term" value="P:retrograde transport, endosome to Golgi"/>
    <property type="evidence" value="ECO:0000318"/>
    <property type="project" value="GO_Central"/>
</dbReference>
<evidence type="ECO:0000256" key="2">
    <source>
        <dbReference type="ARBA" id="ARBA00022786"/>
    </source>
</evidence>
<dbReference type="EMBL" id="DS472886">
    <property type="protein sequence ID" value="EDO27608.1"/>
    <property type="molecule type" value="Genomic_DNA"/>
</dbReference>
<dbReference type="Pfam" id="PF00179">
    <property type="entry name" value="UQ_con"/>
    <property type="match status" value="1"/>
</dbReference>
<dbReference type="CDD" id="cd23837">
    <property type="entry name" value="UBCc_UBE2O"/>
    <property type="match status" value="1"/>
</dbReference>
<evidence type="ECO:0000313" key="5">
    <source>
        <dbReference type="Proteomes" id="UP000001593"/>
    </source>
</evidence>
<name>A7T8S7_NEMVE</name>
<dbReference type="PROSITE" id="PS50127">
    <property type="entry name" value="UBC_2"/>
    <property type="match status" value="1"/>
</dbReference>
<dbReference type="KEGG" id="nve:5497931"/>
<organism evidence="4 5">
    <name type="scientific">Nematostella vectensis</name>
    <name type="common">Starlet sea anemone</name>
    <dbReference type="NCBI Taxonomy" id="45351"/>
    <lineage>
        <taxon>Eukaryota</taxon>
        <taxon>Metazoa</taxon>
        <taxon>Cnidaria</taxon>
        <taxon>Anthozoa</taxon>
        <taxon>Hexacorallia</taxon>
        <taxon>Actiniaria</taxon>
        <taxon>Edwardsiidae</taxon>
        <taxon>Nematostella</taxon>
    </lineage>
</organism>
<gene>
    <name evidence="4" type="ORF">NEMVEDRAFT_v1g150523</name>
</gene>
<dbReference type="SMART" id="SM00212">
    <property type="entry name" value="UBCc"/>
    <property type="match status" value="1"/>
</dbReference>
<protein>
    <recommendedName>
        <fullName evidence="3">UBC core domain-containing protein</fullName>
    </recommendedName>
</protein>
<dbReference type="Gene3D" id="3.10.110.10">
    <property type="entry name" value="Ubiquitin Conjugating Enzyme"/>
    <property type="match status" value="1"/>
</dbReference>
<proteinExistence type="predicted"/>
<keyword evidence="1" id="KW-0808">Transferase</keyword>
<sequence>LRKELMLLQSSLPEGILVRGYEDRMDIFRVMIEGPAGTPYDHGLFAFDILLPANYPDAPPSFHYLSMCNGRLNPNLYEDGKVCVSLLGTWTGRGSEIWTSKSNILQVLISVQGLILNDEPYFNEAGYEKQRGTAEGLENSRLYNEMVVLKLLQSMERILRRPPEGFENEVVQHFMQNADS</sequence>